<feature type="transmembrane region" description="Helical" evidence="1">
    <location>
        <begin position="149"/>
        <end position="171"/>
    </location>
</feature>
<organism evidence="2 3">
    <name type="scientific">Blyttiomyces helicus</name>
    <dbReference type="NCBI Taxonomy" id="388810"/>
    <lineage>
        <taxon>Eukaryota</taxon>
        <taxon>Fungi</taxon>
        <taxon>Fungi incertae sedis</taxon>
        <taxon>Chytridiomycota</taxon>
        <taxon>Chytridiomycota incertae sedis</taxon>
        <taxon>Chytridiomycetes</taxon>
        <taxon>Chytridiomycetes incertae sedis</taxon>
        <taxon>Blyttiomyces</taxon>
    </lineage>
</organism>
<proteinExistence type="predicted"/>
<reference evidence="3" key="1">
    <citation type="journal article" date="2018" name="Nat. Microbiol.">
        <title>Leveraging single-cell genomics to expand the fungal tree of life.</title>
        <authorList>
            <person name="Ahrendt S.R."/>
            <person name="Quandt C.A."/>
            <person name="Ciobanu D."/>
            <person name="Clum A."/>
            <person name="Salamov A."/>
            <person name="Andreopoulos B."/>
            <person name="Cheng J.F."/>
            <person name="Woyke T."/>
            <person name="Pelin A."/>
            <person name="Henrissat B."/>
            <person name="Reynolds N.K."/>
            <person name="Benny G.L."/>
            <person name="Smith M.E."/>
            <person name="James T.Y."/>
            <person name="Grigoriev I.V."/>
        </authorList>
    </citation>
    <scope>NUCLEOTIDE SEQUENCE [LARGE SCALE GENOMIC DNA]</scope>
</reference>
<keyword evidence="1" id="KW-0812">Transmembrane</keyword>
<keyword evidence="1" id="KW-1133">Transmembrane helix</keyword>
<accession>A0A4P9WAS0</accession>
<name>A0A4P9WAS0_9FUNG</name>
<dbReference type="AlphaFoldDB" id="A0A4P9WAS0"/>
<dbReference type="EMBL" id="KZ996022">
    <property type="protein sequence ID" value="RKO89554.1"/>
    <property type="molecule type" value="Genomic_DNA"/>
</dbReference>
<gene>
    <name evidence="2" type="ORF">BDK51DRAFT_41366</name>
</gene>
<evidence type="ECO:0000313" key="3">
    <source>
        <dbReference type="Proteomes" id="UP000269721"/>
    </source>
</evidence>
<dbReference type="Proteomes" id="UP000269721">
    <property type="component" value="Unassembled WGS sequence"/>
</dbReference>
<protein>
    <submittedName>
        <fullName evidence="2">Uncharacterized protein</fullName>
    </submittedName>
</protein>
<keyword evidence="1" id="KW-0472">Membrane</keyword>
<evidence type="ECO:0000313" key="2">
    <source>
        <dbReference type="EMBL" id="RKO89554.1"/>
    </source>
</evidence>
<keyword evidence="3" id="KW-1185">Reference proteome</keyword>
<evidence type="ECO:0000256" key="1">
    <source>
        <dbReference type="SAM" id="Phobius"/>
    </source>
</evidence>
<sequence length="229" mass="25484">MREVGTRTSFPDDRRWKVNISRLVQSLMRSSTSIKTLSSRDRSFPAHSFLTSSTKPGRPTSATRPVVARSSAPVEHTYILITEGRWIDAADSIVFPVFHSQFRYKNPSSTSSLLGLGQTNIHHLRTVFHSASDASYTTSMLDLLNSNHATWRALLSLFVIFAGGSALFYAYRPYSECPVWHTEKMADLSNTPASGVGLVRGECLNPNPFSRCMEGFFWAASQVLPDDAM</sequence>